<keyword evidence="8" id="KW-0472">Membrane</keyword>
<evidence type="ECO:0000313" key="9">
    <source>
        <dbReference type="EMBL" id="GAA0154667.1"/>
    </source>
</evidence>
<dbReference type="Pfam" id="PF04418">
    <property type="entry name" value="DUF543"/>
    <property type="match status" value="1"/>
</dbReference>
<dbReference type="EMBL" id="BAABME010018683">
    <property type="protein sequence ID" value="GAA0154667.1"/>
    <property type="molecule type" value="Genomic_DNA"/>
</dbReference>
<proteinExistence type="inferred from homology"/>
<keyword evidence="7" id="KW-0496">Mitochondrion</keyword>
<evidence type="ECO:0000256" key="8">
    <source>
        <dbReference type="ARBA" id="ARBA00023136"/>
    </source>
</evidence>
<protein>
    <recommendedName>
        <fullName evidence="11">MICOS complex subunit Mic10</fullName>
    </recommendedName>
</protein>
<evidence type="ECO:0000313" key="10">
    <source>
        <dbReference type="Proteomes" id="UP001454036"/>
    </source>
</evidence>
<dbReference type="GO" id="GO:0061617">
    <property type="term" value="C:MICOS complex"/>
    <property type="evidence" value="ECO:0007669"/>
    <property type="project" value="InterPro"/>
</dbReference>
<sequence length="93" mass="9771">MAMDKMSSNYDLNAKWDACIDLGARRLLYSSFSGAGIGLLLFRSPVARWASVALGAGIGIGSAYSECSQLFNGSAAKLTHNVPEASVPNVSPF</sequence>
<comment type="subcellular location">
    <subcellularLocation>
        <location evidence="2">Mitochondrion inner membrane</location>
        <topology evidence="2">Single-pass membrane protein</topology>
    </subcellularLocation>
</comment>
<gene>
    <name evidence="9" type="ORF">LIER_37937</name>
</gene>
<accession>A0AAV3PUR6</accession>
<dbReference type="PANTHER" id="PTHR21304:SF0">
    <property type="entry name" value="MICOS COMPLEX SUBUNIT MIC10"/>
    <property type="match status" value="1"/>
</dbReference>
<organism evidence="9 10">
    <name type="scientific">Lithospermum erythrorhizon</name>
    <name type="common">Purple gromwell</name>
    <name type="synonym">Lithospermum officinale var. erythrorhizon</name>
    <dbReference type="NCBI Taxonomy" id="34254"/>
    <lineage>
        <taxon>Eukaryota</taxon>
        <taxon>Viridiplantae</taxon>
        <taxon>Streptophyta</taxon>
        <taxon>Embryophyta</taxon>
        <taxon>Tracheophyta</taxon>
        <taxon>Spermatophyta</taxon>
        <taxon>Magnoliopsida</taxon>
        <taxon>eudicotyledons</taxon>
        <taxon>Gunneridae</taxon>
        <taxon>Pentapetalae</taxon>
        <taxon>asterids</taxon>
        <taxon>lamiids</taxon>
        <taxon>Boraginales</taxon>
        <taxon>Boraginaceae</taxon>
        <taxon>Boraginoideae</taxon>
        <taxon>Lithospermeae</taxon>
        <taxon>Lithospermum</taxon>
    </lineage>
</organism>
<keyword evidence="4" id="KW-0812">Transmembrane</keyword>
<evidence type="ECO:0000256" key="5">
    <source>
        <dbReference type="ARBA" id="ARBA00022792"/>
    </source>
</evidence>
<comment type="caution">
    <text evidence="9">The sequence shown here is derived from an EMBL/GenBank/DDBJ whole genome shotgun (WGS) entry which is preliminary data.</text>
</comment>
<dbReference type="Proteomes" id="UP001454036">
    <property type="component" value="Unassembled WGS sequence"/>
</dbReference>
<keyword evidence="5" id="KW-0999">Mitochondrion inner membrane</keyword>
<comment type="similarity">
    <text evidence="3">Belongs to the MICOS complex subunit Mic10 family.</text>
</comment>
<reference evidence="9 10" key="1">
    <citation type="submission" date="2024-01" db="EMBL/GenBank/DDBJ databases">
        <title>The complete chloroplast genome sequence of Lithospermum erythrorhizon: insights into the phylogenetic relationship among Boraginaceae species and the maternal lineages of purple gromwells.</title>
        <authorList>
            <person name="Okada T."/>
            <person name="Watanabe K."/>
        </authorList>
    </citation>
    <scope>NUCLEOTIDE SEQUENCE [LARGE SCALE GENOMIC DNA]</scope>
</reference>
<dbReference type="PANTHER" id="PTHR21304">
    <property type="entry name" value="MICOS COMPLEX SUBUNIT MIC10"/>
    <property type="match status" value="1"/>
</dbReference>
<name>A0AAV3PUR6_LITER</name>
<evidence type="ECO:0000256" key="2">
    <source>
        <dbReference type="ARBA" id="ARBA00004434"/>
    </source>
</evidence>
<comment type="function">
    <text evidence="1">Component of the MICOS complex, a large protein complex of the mitochondrial inner membrane that plays crucial roles in the maintenance of crista junctions, inner membrane architecture, and formation of contact sites to the outer membrane.</text>
</comment>
<evidence type="ECO:0000256" key="7">
    <source>
        <dbReference type="ARBA" id="ARBA00023128"/>
    </source>
</evidence>
<evidence type="ECO:0000256" key="3">
    <source>
        <dbReference type="ARBA" id="ARBA00006792"/>
    </source>
</evidence>
<keyword evidence="6" id="KW-1133">Transmembrane helix</keyword>
<dbReference type="InterPro" id="IPR007512">
    <property type="entry name" value="Mic10"/>
</dbReference>
<keyword evidence="10" id="KW-1185">Reference proteome</keyword>
<evidence type="ECO:0008006" key="11">
    <source>
        <dbReference type="Google" id="ProtNLM"/>
    </source>
</evidence>
<evidence type="ECO:0000256" key="4">
    <source>
        <dbReference type="ARBA" id="ARBA00022692"/>
    </source>
</evidence>
<dbReference type="AlphaFoldDB" id="A0AAV3PUR6"/>
<evidence type="ECO:0000256" key="1">
    <source>
        <dbReference type="ARBA" id="ARBA00002689"/>
    </source>
</evidence>
<evidence type="ECO:0000256" key="6">
    <source>
        <dbReference type="ARBA" id="ARBA00022989"/>
    </source>
</evidence>